<comment type="caution">
    <text evidence="2">The sequence shown here is derived from an EMBL/GenBank/DDBJ whole genome shotgun (WGS) entry which is preliminary data.</text>
</comment>
<protein>
    <recommendedName>
        <fullName evidence="4">Transporter</fullName>
    </recommendedName>
</protein>
<evidence type="ECO:0000313" key="3">
    <source>
        <dbReference type="Proteomes" id="UP000587586"/>
    </source>
</evidence>
<dbReference type="RefSeq" id="WP_183363437.1">
    <property type="nucleotide sequence ID" value="NZ_BLXZ01000013.1"/>
</dbReference>
<accession>A0A6V8NE47</accession>
<proteinExistence type="predicted"/>
<dbReference type="AlphaFoldDB" id="A0A6V8NE47"/>
<feature type="chain" id="PRO_5028173696" description="Transporter" evidence="1">
    <location>
        <begin position="25"/>
        <end position="274"/>
    </location>
</feature>
<dbReference type="EMBL" id="BLXZ01000013">
    <property type="protein sequence ID" value="GFO70826.1"/>
    <property type="molecule type" value="Genomic_DNA"/>
</dbReference>
<name>A0A6V8NE47_9BACT</name>
<evidence type="ECO:0000313" key="2">
    <source>
        <dbReference type="EMBL" id="GFO70826.1"/>
    </source>
</evidence>
<dbReference type="InterPro" id="IPR025737">
    <property type="entry name" value="FApF"/>
</dbReference>
<sequence length="274" mass="28772">MSLYLRALALICCLVLGNLTTARAADTLSSDEATTFSTEIGFDLATGRYGNTVSTTTLSIPVSVLYLPTPRLDLGLMIPYLWQNNDLVVEGRPVQNPSVQAGPGGILRRPAQHSQAVHGFGDLVGTVGYLLFKEGDYAPQLRGLAAVKFPTAESGLGTGAFDEIVGLAATKSFGAWYLYASGNYTFQGKTSLFTARDFADGETGVGYEVIPGLRPSLGVRGATAVETGTGGTMLLGGKLVWALSDSIDLKAYLDRGLATAAPDWQGGASLAFNF</sequence>
<feature type="signal peptide" evidence="1">
    <location>
        <begin position="1"/>
        <end position="24"/>
    </location>
</feature>
<gene>
    <name evidence="2" type="ORF">GMLC_44050</name>
</gene>
<keyword evidence="3" id="KW-1185">Reference proteome</keyword>
<reference evidence="3" key="1">
    <citation type="submission" date="2020-06" db="EMBL/GenBank/DDBJ databases">
        <title>Draft genomic sequecing of Geomonas sp. Red745.</title>
        <authorList>
            <person name="Itoh H."/>
            <person name="Xu Z.X."/>
            <person name="Ushijima N."/>
            <person name="Masuda Y."/>
            <person name="Shiratori Y."/>
            <person name="Senoo K."/>
        </authorList>
    </citation>
    <scope>NUCLEOTIDE SEQUENCE [LARGE SCALE GENOMIC DNA]</scope>
    <source>
        <strain evidence="3">Red745</strain>
    </source>
</reference>
<evidence type="ECO:0008006" key="4">
    <source>
        <dbReference type="Google" id="ProtNLM"/>
    </source>
</evidence>
<dbReference type="Proteomes" id="UP000587586">
    <property type="component" value="Unassembled WGS sequence"/>
</dbReference>
<evidence type="ECO:0000256" key="1">
    <source>
        <dbReference type="SAM" id="SignalP"/>
    </source>
</evidence>
<keyword evidence="1" id="KW-0732">Signal</keyword>
<organism evidence="2 3">
    <name type="scientific">Geomonas limicola</name>
    <dbReference type="NCBI Taxonomy" id="2740186"/>
    <lineage>
        <taxon>Bacteria</taxon>
        <taxon>Pseudomonadati</taxon>
        <taxon>Thermodesulfobacteriota</taxon>
        <taxon>Desulfuromonadia</taxon>
        <taxon>Geobacterales</taxon>
        <taxon>Geobacteraceae</taxon>
        <taxon>Geomonas</taxon>
    </lineage>
</organism>
<dbReference type="Pfam" id="PF13557">
    <property type="entry name" value="Phenol_MetA_deg"/>
    <property type="match status" value="1"/>
</dbReference>